<dbReference type="GO" id="GO:0016020">
    <property type="term" value="C:membrane"/>
    <property type="evidence" value="ECO:0007669"/>
    <property type="project" value="UniProtKB-SubCell"/>
</dbReference>
<dbReference type="GO" id="GO:0005737">
    <property type="term" value="C:cytoplasm"/>
    <property type="evidence" value="ECO:0007669"/>
    <property type="project" value="TreeGrafter"/>
</dbReference>
<evidence type="ECO:0000256" key="3">
    <source>
        <dbReference type="ARBA" id="ARBA00022692"/>
    </source>
</evidence>
<reference evidence="7 8" key="1">
    <citation type="submission" date="2017-08" db="EMBL/GenBank/DDBJ databases">
        <title>Acidophilic green algal genome provides insights into adaptation to an acidic environment.</title>
        <authorList>
            <person name="Hirooka S."/>
            <person name="Hirose Y."/>
            <person name="Kanesaki Y."/>
            <person name="Higuchi S."/>
            <person name="Fujiwara T."/>
            <person name="Onuma R."/>
            <person name="Era A."/>
            <person name="Ohbayashi R."/>
            <person name="Uzuka A."/>
            <person name="Nozaki H."/>
            <person name="Yoshikawa H."/>
            <person name="Miyagishima S.Y."/>
        </authorList>
    </citation>
    <scope>NUCLEOTIDE SEQUENCE [LARGE SCALE GENOMIC DNA]</scope>
    <source>
        <strain evidence="7 8">NIES-2499</strain>
    </source>
</reference>
<proteinExistence type="inferred from homology"/>
<dbReference type="PANTHER" id="PTHR11266:SF80">
    <property type="entry name" value="PEROXISOMAL MEMBRANE PROTEIN 2"/>
    <property type="match status" value="1"/>
</dbReference>
<dbReference type="PANTHER" id="PTHR11266">
    <property type="entry name" value="PEROXISOMAL MEMBRANE PROTEIN 2, PXMP2 MPV17"/>
    <property type="match status" value="1"/>
</dbReference>
<keyword evidence="4 6" id="KW-1133">Transmembrane helix</keyword>
<accession>A0A250XQU6</accession>
<organism evidence="7 8">
    <name type="scientific">Chlamydomonas eustigma</name>
    <dbReference type="NCBI Taxonomy" id="1157962"/>
    <lineage>
        <taxon>Eukaryota</taxon>
        <taxon>Viridiplantae</taxon>
        <taxon>Chlorophyta</taxon>
        <taxon>core chlorophytes</taxon>
        <taxon>Chlorophyceae</taxon>
        <taxon>CS clade</taxon>
        <taxon>Chlamydomonadales</taxon>
        <taxon>Chlamydomonadaceae</taxon>
        <taxon>Chlamydomonas</taxon>
    </lineage>
</organism>
<dbReference type="Pfam" id="PF04117">
    <property type="entry name" value="Mpv17_PMP22"/>
    <property type="match status" value="1"/>
</dbReference>
<feature type="transmembrane region" description="Helical" evidence="6">
    <location>
        <begin position="154"/>
        <end position="173"/>
    </location>
</feature>
<keyword evidence="3 6" id="KW-0812">Transmembrane</keyword>
<evidence type="ECO:0000313" key="7">
    <source>
        <dbReference type="EMBL" id="GAX85451.1"/>
    </source>
</evidence>
<protein>
    <recommendedName>
        <fullName evidence="9">Peroxisomal membrane protein MPV17</fullName>
    </recommendedName>
</protein>
<gene>
    <name evidence="7" type="ORF">CEUSTIGMA_g12867.t1</name>
</gene>
<name>A0A250XQU6_9CHLO</name>
<evidence type="ECO:0000256" key="2">
    <source>
        <dbReference type="ARBA" id="ARBA00006824"/>
    </source>
</evidence>
<dbReference type="STRING" id="1157962.A0A250XQU6"/>
<feature type="transmembrane region" description="Helical" evidence="6">
    <location>
        <begin position="113"/>
        <end position="134"/>
    </location>
</feature>
<comment type="similarity">
    <text evidence="2 6">Belongs to the peroxisomal membrane protein PXMP2/4 family.</text>
</comment>
<evidence type="ECO:0008006" key="9">
    <source>
        <dbReference type="Google" id="ProtNLM"/>
    </source>
</evidence>
<dbReference type="AlphaFoldDB" id="A0A250XQU6"/>
<sequence length="252" mass="27074">MFPNLARTKLSTSSRSINLPVGRKVRALAFRNQPVTCGLGGGGGMGGNGRRLCATGGSGGPSEPSGPWAKYLELLESHPFVTRAVTCGVLNGLGDIVSQVFIEGSSFELSRTLTFTCLGLFFVGPVLFYWYGWLGGLIPGSGAMSVLGSLALDQLLFAPPFIAAFMSILTVTIEGPTHLKDGSLQTLKNSIASKIQKDWPPAVQVNWLLWVPAQFINFKFVPPNLRVLAVNVTALIWNIYMSYQGHKKVAEA</sequence>
<comment type="subcellular location">
    <subcellularLocation>
        <location evidence="1">Membrane</location>
        <topology evidence="1">Multi-pass membrane protein</topology>
    </subcellularLocation>
</comment>
<dbReference type="EMBL" id="BEGY01000169">
    <property type="protein sequence ID" value="GAX85451.1"/>
    <property type="molecule type" value="Genomic_DNA"/>
</dbReference>
<evidence type="ECO:0000256" key="4">
    <source>
        <dbReference type="ARBA" id="ARBA00022989"/>
    </source>
</evidence>
<evidence type="ECO:0000256" key="6">
    <source>
        <dbReference type="RuleBase" id="RU363053"/>
    </source>
</evidence>
<evidence type="ECO:0000313" key="8">
    <source>
        <dbReference type="Proteomes" id="UP000232323"/>
    </source>
</evidence>
<evidence type="ECO:0000256" key="5">
    <source>
        <dbReference type="ARBA" id="ARBA00023136"/>
    </source>
</evidence>
<keyword evidence="8" id="KW-1185">Reference proteome</keyword>
<comment type="caution">
    <text evidence="7">The sequence shown here is derived from an EMBL/GenBank/DDBJ whole genome shotgun (WGS) entry which is preliminary data.</text>
</comment>
<dbReference type="InterPro" id="IPR007248">
    <property type="entry name" value="Mpv17_PMP22"/>
</dbReference>
<dbReference type="Proteomes" id="UP000232323">
    <property type="component" value="Unassembled WGS sequence"/>
</dbReference>
<evidence type="ECO:0000256" key="1">
    <source>
        <dbReference type="ARBA" id="ARBA00004141"/>
    </source>
</evidence>
<keyword evidence="5 6" id="KW-0472">Membrane</keyword>
<dbReference type="OrthoDB" id="430207at2759"/>